<dbReference type="KEGG" id="nta:107805285"/>
<accession>A0A1S4B7J9</accession>
<dbReference type="PaxDb" id="4097-A0A1S4B7J9"/>
<sequence>MYEELGDKGGEKKLFRLAKTRERKARDLDQVVEVRVRRTVSISNNQFGFIPGYSTTKAIHLIRRLVEQYKDRKKDLHMLFIDLEKAYDKIPREIFWRCLEAKGVPVAYIRTIKDMNKVENVEYDAQTTDLLRQIMEQTQFLMEQTHEHQKEMENVKVTMKRMKAKVEEWFETFDDQQVAALVDSHEELKIGEESEFQQEKFFEEDEILSQTWLMEQAE</sequence>
<dbReference type="RefSeq" id="XP_016484773.1">
    <property type="nucleotide sequence ID" value="XM_016629287.1"/>
</dbReference>
<gene>
    <name evidence="2" type="primary">LOC107805285</name>
</gene>
<feature type="domain" description="Reverse transcriptase" evidence="1">
    <location>
        <begin position="15"/>
        <end position="118"/>
    </location>
</feature>
<dbReference type="Pfam" id="PF00078">
    <property type="entry name" value="RVT_1"/>
    <property type="match status" value="1"/>
</dbReference>
<dbReference type="PANTHER" id="PTHR19446">
    <property type="entry name" value="REVERSE TRANSCRIPTASES"/>
    <property type="match status" value="1"/>
</dbReference>
<dbReference type="OrthoDB" id="1245115at2759"/>
<evidence type="ECO:0000259" key="1">
    <source>
        <dbReference type="Pfam" id="PF00078"/>
    </source>
</evidence>
<reference evidence="2" key="1">
    <citation type="submission" date="2025-08" db="UniProtKB">
        <authorList>
            <consortium name="RefSeq"/>
        </authorList>
    </citation>
    <scope>IDENTIFICATION</scope>
</reference>
<protein>
    <recommendedName>
        <fullName evidence="1">Reverse transcriptase domain-containing protein</fullName>
    </recommendedName>
</protein>
<organism evidence="2">
    <name type="scientific">Nicotiana tabacum</name>
    <name type="common">Common tobacco</name>
    <dbReference type="NCBI Taxonomy" id="4097"/>
    <lineage>
        <taxon>Eukaryota</taxon>
        <taxon>Viridiplantae</taxon>
        <taxon>Streptophyta</taxon>
        <taxon>Embryophyta</taxon>
        <taxon>Tracheophyta</taxon>
        <taxon>Spermatophyta</taxon>
        <taxon>Magnoliopsida</taxon>
        <taxon>eudicotyledons</taxon>
        <taxon>Gunneridae</taxon>
        <taxon>Pentapetalae</taxon>
        <taxon>asterids</taxon>
        <taxon>lamiids</taxon>
        <taxon>Solanales</taxon>
        <taxon>Solanaceae</taxon>
        <taxon>Nicotianoideae</taxon>
        <taxon>Nicotianeae</taxon>
        <taxon>Nicotiana</taxon>
    </lineage>
</organism>
<name>A0A1S4B7J9_TOBAC</name>
<dbReference type="InterPro" id="IPR000477">
    <property type="entry name" value="RT_dom"/>
</dbReference>
<dbReference type="STRING" id="4097.A0A1S4B7J9"/>
<proteinExistence type="predicted"/>
<evidence type="ECO:0000313" key="2">
    <source>
        <dbReference type="RefSeq" id="XP_016484773.1"/>
    </source>
</evidence>
<dbReference type="AlphaFoldDB" id="A0A1S4B7J9"/>